<keyword evidence="3" id="KW-1185">Reference proteome</keyword>
<proteinExistence type="predicted"/>
<reference evidence="2 3" key="2">
    <citation type="submission" date="2018-06" db="EMBL/GenBank/DDBJ databases">
        <authorList>
            <person name="Zhirakovskaya E."/>
        </authorList>
    </citation>
    <scope>NUCLEOTIDE SEQUENCE [LARGE SCALE GENOMIC DNA]</scope>
    <source>
        <strain evidence="2 3">FBKL4.011</strain>
    </source>
</reference>
<dbReference type="EMBL" id="QJKK01000001">
    <property type="protein sequence ID" value="RAL26728.1"/>
    <property type="molecule type" value="Genomic_DNA"/>
</dbReference>
<dbReference type="PRINTS" id="PR00051">
    <property type="entry name" value="DNAA"/>
</dbReference>
<evidence type="ECO:0000313" key="2">
    <source>
        <dbReference type="EMBL" id="RAL26728.1"/>
    </source>
</evidence>
<organism evidence="2 3">
    <name type="scientific">Thermoflavimicrobium daqui</name>
    <dbReference type="NCBI Taxonomy" id="2137476"/>
    <lineage>
        <taxon>Bacteria</taxon>
        <taxon>Bacillati</taxon>
        <taxon>Bacillota</taxon>
        <taxon>Bacilli</taxon>
        <taxon>Bacillales</taxon>
        <taxon>Thermoactinomycetaceae</taxon>
        <taxon>Thermoflavimicrobium</taxon>
    </lineage>
</organism>
<feature type="domain" description="AAA+ ATPase" evidence="1">
    <location>
        <begin position="119"/>
        <end position="241"/>
    </location>
</feature>
<dbReference type="SMART" id="SM00382">
    <property type="entry name" value="AAA"/>
    <property type="match status" value="1"/>
</dbReference>
<dbReference type="InterPro" id="IPR027417">
    <property type="entry name" value="P-loop_NTPase"/>
</dbReference>
<reference evidence="2 3" key="1">
    <citation type="submission" date="2018-06" db="EMBL/GenBank/DDBJ databases">
        <title>Thermoflavimicrobium daqus sp. nov., a thermophilic microbe isolated from Moutai-flavour Daqu.</title>
        <authorList>
            <person name="Wang X."/>
            <person name="Zhou H."/>
        </authorList>
    </citation>
    <scope>NUCLEOTIDE SEQUENCE [LARGE SCALE GENOMIC DNA]</scope>
    <source>
        <strain evidence="2 3">FBKL4.011</strain>
    </source>
</reference>
<accession>A0A364K8W9</accession>
<dbReference type="Pfam" id="PF01695">
    <property type="entry name" value="IstB_IS21"/>
    <property type="match status" value="1"/>
</dbReference>
<gene>
    <name evidence="2" type="ORF">DL897_01365</name>
</gene>
<name>A0A364K8W9_9BACL</name>
<comment type="caution">
    <text evidence="2">The sequence shown here is derived from an EMBL/GenBank/DDBJ whole genome shotgun (WGS) entry which is preliminary data.</text>
</comment>
<dbReference type="RefSeq" id="WP_113657333.1">
    <property type="nucleotide sequence ID" value="NZ_KZ845663.1"/>
</dbReference>
<dbReference type="Proteomes" id="UP000251213">
    <property type="component" value="Unassembled WGS sequence"/>
</dbReference>
<dbReference type="SUPFAM" id="SSF52540">
    <property type="entry name" value="P-loop containing nucleoside triphosphate hydrolases"/>
    <property type="match status" value="1"/>
</dbReference>
<dbReference type="InterPro" id="IPR020591">
    <property type="entry name" value="Chromosome_initiator_DnaA-like"/>
</dbReference>
<dbReference type="Gene3D" id="3.40.50.300">
    <property type="entry name" value="P-loop containing nucleotide triphosphate hydrolases"/>
    <property type="match status" value="1"/>
</dbReference>
<dbReference type="GO" id="GO:0005524">
    <property type="term" value="F:ATP binding"/>
    <property type="evidence" value="ECO:0007669"/>
    <property type="project" value="InterPro"/>
</dbReference>
<dbReference type="PANTHER" id="PTHR30050">
    <property type="entry name" value="CHROMOSOMAL REPLICATION INITIATOR PROTEIN DNAA"/>
    <property type="match status" value="1"/>
</dbReference>
<dbReference type="GO" id="GO:0006260">
    <property type="term" value="P:DNA replication"/>
    <property type="evidence" value="ECO:0007669"/>
    <property type="project" value="TreeGrafter"/>
</dbReference>
<protein>
    <recommendedName>
        <fullName evidence="1">AAA+ ATPase domain-containing protein</fullName>
    </recommendedName>
</protein>
<dbReference type="InterPro" id="IPR003593">
    <property type="entry name" value="AAA+_ATPase"/>
</dbReference>
<sequence>MDQISERIQRMKALQAAKSDGSTCPNGLRKSQPIYQCTKCQDQEGYIARDKNGYEVWCWCECHVQRRVERLFKYSRITNEFRRLSFESFILDGRPQPVKNAFACAKAYLEYFSRLRSGRNNSIALLGKSGSGKTHLLIAVANSLLSQGVGVLYFPWIEGMNDLKSNFEVISDKVQQLKQVEVLFIDDLFKGRKTVTDFQLEQLFDMINYRYLNHLPIMVSSEKDIDQLCTIDEAIGSRIYEMCKDFTVILKGDKSLNYRIAGKL</sequence>
<dbReference type="AlphaFoldDB" id="A0A364K8W9"/>
<evidence type="ECO:0000259" key="1">
    <source>
        <dbReference type="SMART" id="SM00382"/>
    </source>
</evidence>
<evidence type="ECO:0000313" key="3">
    <source>
        <dbReference type="Proteomes" id="UP000251213"/>
    </source>
</evidence>
<dbReference type="OrthoDB" id="1655960at2"/>
<dbReference type="CDD" id="cd00009">
    <property type="entry name" value="AAA"/>
    <property type="match status" value="1"/>
</dbReference>
<dbReference type="PANTHER" id="PTHR30050:SF10">
    <property type="entry name" value="PHAGE-LIKE ELEMENT PBSX PROTEIN XKDC"/>
    <property type="match status" value="1"/>
</dbReference>
<dbReference type="NCBIfam" id="NF005378">
    <property type="entry name" value="PRK06921.1"/>
    <property type="match status" value="1"/>
</dbReference>
<dbReference type="InterPro" id="IPR002611">
    <property type="entry name" value="IstB_ATP-bd"/>
</dbReference>